<dbReference type="PROSITE" id="PS50110">
    <property type="entry name" value="RESPONSE_REGULATORY"/>
    <property type="match status" value="1"/>
</dbReference>
<dbReference type="PANTHER" id="PTHR44591">
    <property type="entry name" value="STRESS RESPONSE REGULATOR PROTEIN 1"/>
    <property type="match status" value="1"/>
</dbReference>
<name>A0A5C2H825_9BACT</name>
<dbReference type="RefSeq" id="WP_130232586.1">
    <property type="nucleotide sequence ID" value="NZ_BMEF01000024.1"/>
</dbReference>
<dbReference type="EMBL" id="CP035928">
    <property type="protein sequence ID" value="QEP33625.1"/>
    <property type="molecule type" value="Genomic_DNA"/>
</dbReference>
<accession>A0A5C2H825</accession>
<evidence type="ECO:0000313" key="5">
    <source>
        <dbReference type="EMBL" id="QEP33625.1"/>
    </source>
</evidence>
<dbReference type="AlphaFoldDB" id="A0A5C2H825"/>
<evidence type="ECO:0000256" key="3">
    <source>
        <dbReference type="ARBA" id="ARBA00022553"/>
    </source>
</evidence>
<dbReference type="CDD" id="cd17536">
    <property type="entry name" value="REC_YesN-like"/>
    <property type="match status" value="1"/>
</dbReference>
<dbReference type="InterPro" id="IPR001789">
    <property type="entry name" value="Sig_transdc_resp-reg_receiver"/>
</dbReference>
<evidence type="ECO:0000256" key="4">
    <source>
        <dbReference type="ARBA" id="ARBA00022779"/>
    </source>
</evidence>
<keyword evidence="3" id="KW-0597">Phosphoprotein</keyword>
<evidence type="ECO:0000256" key="1">
    <source>
        <dbReference type="ARBA" id="ARBA00001946"/>
    </source>
</evidence>
<proteinExistence type="predicted"/>
<dbReference type="OrthoDB" id="9800029at2"/>
<dbReference type="Gene3D" id="3.40.50.2300">
    <property type="match status" value="1"/>
</dbReference>
<reference evidence="6" key="2">
    <citation type="submission" date="2019-09" db="EMBL/GenBank/DDBJ databases">
        <title>Complete genome sequencing of four Arcobacter species reveals a diverse suite of mobile elements.</title>
        <authorList>
            <person name="On S.L.W."/>
            <person name="Miller W.G."/>
            <person name="Biggs P."/>
            <person name="Cornelius A."/>
            <person name="Vandamme P."/>
        </authorList>
    </citation>
    <scope>NUCLEOTIDE SEQUENCE [LARGE SCALE GENOMIC DNA]</scope>
    <source>
        <strain evidence="6">LMG 26638</strain>
    </source>
</reference>
<dbReference type="KEGG" id="apai:APAC_0466"/>
<dbReference type="InterPro" id="IPR011006">
    <property type="entry name" value="CheY-like_superfamily"/>
</dbReference>
<gene>
    <name evidence="5" type="ORF">APAC_0466</name>
</gene>
<dbReference type="Proteomes" id="UP000322726">
    <property type="component" value="Chromosome"/>
</dbReference>
<sequence>MQEKIQQLRKLKLLFVEDEEELLNIICDALKKLEINYLTASNGVEALEVISQNSDIDAIITDINMPHMNGLEMIKKLKEQGKNIPTIVMSAHTEEEYIQKAKEYGVDKYLLKPFDFINFIDIIVDMKIK</sequence>
<keyword evidence="2" id="KW-0145">Chemotaxis</keyword>
<evidence type="ECO:0000256" key="2">
    <source>
        <dbReference type="ARBA" id="ARBA00022500"/>
    </source>
</evidence>
<dbReference type="Pfam" id="PF00072">
    <property type="entry name" value="Response_reg"/>
    <property type="match status" value="1"/>
</dbReference>
<dbReference type="SUPFAM" id="SSF52172">
    <property type="entry name" value="CheY-like"/>
    <property type="match status" value="1"/>
</dbReference>
<protein>
    <submittedName>
        <fullName evidence="5">Signal transduction response regulator</fullName>
    </submittedName>
</protein>
<keyword evidence="4" id="KW-0283">Flagellar rotation</keyword>
<dbReference type="GO" id="GO:0000160">
    <property type="term" value="P:phosphorelay signal transduction system"/>
    <property type="evidence" value="ECO:0007669"/>
    <property type="project" value="InterPro"/>
</dbReference>
<dbReference type="GO" id="GO:0006935">
    <property type="term" value="P:chemotaxis"/>
    <property type="evidence" value="ECO:0007669"/>
    <property type="project" value="UniProtKB-KW"/>
</dbReference>
<evidence type="ECO:0000313" key="6">
    <source>
        <dbReference type="Proteomes" id="UP000322726"/>
    </source>
</evidence>
<reference evidence="5 6" key="3">
    <citation type="submission" date="2019-09" db="EMBL/GenBank/DDBJ databases">
        <title>Taxonomic note: a critical rebuttal of the proposed division of the genus Arcobacter into six genera, emended descriptions of Arcobacter anaerophilus and the genus Arcobacter, and an assessment of genus-level boundaries for Epsilonproteobacteria using in silico genomic comparator tools.</title>
        <authorList>
            <person name="On S.L.W."/>
            <person name="Miller W.G."/>
            <person name="Biggs P."/>
            <person name="Cornelius A."/>
            <person name="Vandamme P."/>
        </authorList>
    </citation>
    <scope>NUCLEOTIDE SEQUENCE [LARGE SCALE GENOMIC DNA]</scope>
    <source>
        <strain evidence="5 6">LMG 26638</strain>
    </source>
</reference>
<organism evidence="5 6">
    <name type="scientific">Malaciobacter pacificus</name>
    <dbReference type="NCBI Taxonomy" id="1080223"/>
    <lineage>
        <taxon>Bacteria</taxon>
        <taxon>Pseudomonadati</taxon>
        <taxon>Campylobacterota</taxon>
        <taxon>Epsilonproteobacteria</taxon>
        <taxon>Campylobacterales</taxon>
        <taxon>Arcobacteraceae</taxon>
        <taxon>Malaciobacter</taxon>
    </lineage>
</organism>
<comment type="cofactor">
    <cofactor evidence="1">
        <name>Mg(2+)</name>
        <dbReference type="ChEBI" id="CHEBI:18420"/>
    </cofactor>
</comment>
<reference evidence="5 6" key="1">
    <citation type="submission" date="2019-09" db="EMBL/GenBank/DDBJ databases">
        <title>Complete genome sequencing of four Arcobacter species reveals a diverse suite of mobile elements.</title>
        <authorList>
            <person name="Miller W.G."/>
            <person name="Yee E."/>
            <person name="Bono J.L."/>
        </authorList>
    </citation>
    <scope>NUCLEOTIDE SEQUENCE [LARGE SCALE GENOMIC DNA]</scope>
    <source>
        <strain evidence="5 6">LMG 26638</strain>
    </source>
</reference>
<dbReference type="SMART" id="SM00448">
    <property type="entry name" value="REC"/>
    <property type="match status" value="1"/>
</dbReference>
<dbReference type="PANTHER" id="PTHR44591:SF3">
    <property type="entry name" value="RESPONSE REGULATORY DOMAIN-CONTAINING PROTEIN"/>
    <property type="match status" value="1"/>
</dbReference>
<dbReference type="GO" id="GO:0097588">
    <property type="term" value="P:archaeal or bacterial-type flagellum-dependent cell motility"/>
    <property type="evidence" value="ECO:0007669"/>
    <property type="project" value="UniProtKB-KW"/>
</dbReference>
<dbReference type="InterPro" id="IPR050595">
    <property type="entry name" value="Bact_response_regulator"/>
</dbReference>
<keyword evidence="6" id="KW-1185">Reference proteome</keyword>